<dbReference type="InterPro" id="IPR001054">
    <property type="entry name" value="A/G_cyclase"/>
</dbReference>
<dbReference type="Proteomes" id="UP000321922">
    <property type="component" value="Unassembled WGS sequence"/>
</dbReference>
<evidence type="ECO:0000313" key="3">
    <source>
        <dbReference type="Proteomes" id="UP000321922"/>
    </source>
</evidence>
<evidence type="ECO:0000259" key="1">
    <source>
        <dbReference type="PROSITE" id="PS50125"/>
    </source>
</evidence>
<gene>
    <name evidence="2" type="ORF">VSA01S_38140</name>
</gene>
<evidence type="ECO:0000313" key="2">
    <source>
        <dbReference type="EMBL" id="GEM77702.1"/>
    </source>
</evidence>
<accession>A0A511QMG0</accession>
<dbReference type="OrthoDB" id="8776790at2"/>
<dbReference type="GO" id="GO:0004016">
    <property type="term" value="F:adenylate cyclase activity"/>
    <property type="evidence" value="ECO:0007669"/>
    <property type="project" value="UniProtKB-ARBA"/>
</dbReference>
<dbReference type="InterPro" id="IPR029787">
    <property type="entry name" value="Nucleotide_cyclase"/>
</dbReference>
<dbReference type="SUPFAM" id="SSF55073">
    <property type="entry name" value="Nucleotide cyclase"/>
    <property type="match status" value="1"/>
</dbReference>
<dbReference type="Gene3D" id="3.30.70.1230">
    <property type="entry name" value="Nucleotide cyclase"/>
    <property type="match status" value="1"/>
</dbReference>
<protein>
    <recommendedName>
        <fullName evidence="1">Guanylate cyclase domain-containing protein</fullName>
    </recommendedName>
</protein>
<dbReference type="EMBL" id="BJXJ01000094">
    <property type="protein sequence ID" value="GEM77702.1"/>
    <property type="molecule type" value="Genomic_DNA"/>
</dbReference>
<reference evidence="2 3" key="1">
    <citation type="submission" date="2019-07" db="EMBL/GenBank/DDBJ databases">
        <title>Whole genome shotgun sequence of Vibrio sagamiensis NBRC 104589.</title>
        <authorList>
            <person name="Hosoyama A."/>
            <person name="Uohara A."/>
            <person name="Ohji S."/>
            <person name="Ichikawa N."/>
        </authorList>
    </citation>
    <scope>NUCLEOTIDE SEQUENCE [LARGE SCALE GENOMIC DNA]</scope>
    <source>
        <strain evidence="2 3">NBRC 104589</strain>
    </source>
</reference>
<organism evidence="2 3">
    <name type="scientific">Vibrio sagamiensis NBRC 104589</name>
    <dbReference type="NCBI Taxonomy" id="1219064"/>
    <lineage>
        <taxon>Bacteria</taxon>
        <taxon>Pseudomonadati</taxon>
        <taxon>Pseudomonadota</taxon>
        <taxon>Gammaproteobacteria</taxon>
        <taxon>Vibrionales</taxon>
        <taxon>Vibrionaceae</taxon>
        <taxon>Vibrio</taxon>
    </lineage>
</organism>
<comment type="caution">
    <text evidence="2">The sequence shown here is derived from an EMBL/GenBank/DDBJ whole genome shotgun (WGS) entry which is preliminary data.</text>
</comment>
<dbReference type="PROSITE" id="PS50125">
    <property type="entry name" value="GUANYLATE_CYCLASE_2"/>
    <property type="match status" value="1"/>
</dbReference>
<dbReference type="GO" id="GO:0035556">
    <property type="term" value="P:intracellular signal transduction"/>
    <property type="evidence" value="ECO:0007669"/>
    <property type="project" value="InterPro"/>
</dbReference>
<proteinExistence type="predicted"/>
<keyword evidence="3" id="KW-1185">Reference proteome</keyword>
<dbReference type="AlphaFoldDB" id="A0A511QMG0"/>
<feature type="domain" description="Guanylate cyclase" evidence="1">
    <location>
        <begin position="51"/>
        <end position="184"/>
    </location>
</feature>
<dbReference type="Pfam" id="PF00211">
    <property type="entry name" value="Guanylate_cyc"/>
    <property type="match status" value="1"/>
</dbReference>
<dbReference type="RefSeq" id="WP_039983757.1">
    <property type="nucleotide sequence ID" value="NZ_BAOJ01000293.1"/>
</dbReference>
<dbReference type="GO" id="GO:0009190">
    <property type="term" value="P:cyclic nucleotide biosynthetic process"/>
    <property type="evidence" value="ECO:0007669"/>
    <property type="project" value="InterPro"/>
</dbReference>
<name>A0A511QMG0_9VIBR</name>
<sequence length="240" mass="26885">MEAKYSQYDFEKSRERIDEILQGADASYTEKKSIPSRDELTFTNGFNVWCTALFVDIRKSKELNKNHTNPVLAKIYKTYISELVAIIKSHPKVREVCIEGDCVWGVFDTPQKPDIDGVFSVGAKISSLIDVLNIKYKKRGYSELTVGIGVSYGRSLLVKSGYKGSGINEVVWLGSLVSEAAELCGFGNKTYSDSEMMVSEVFYGNLNKHNKSLLSFNADRGCYHGVVINTLMDEWVQKNG</sequence>